<sequence length="164" mass="18840">MHPYLQHTDILVNPSIILWTLLIDMFVIMWIIRDSYRRNMNPFFWSMVCLFSPFIAIIGHLLSRKPKITINNSLQQPSNMERGEKVTQKSMDASAPVTIHVVSKPLESPRINQHPTQQNFAPTMTPMQAREEQNFDDDLKKFCPMCGSPVMPQGSYCGHCGYAL</sequence>
<evidence type="ECO:0000313" key="3">
    <source>
        <dbReference type="Proteomes" id="UP001208689"/>
    </source>
</evidence>
<keyword evidence="1" id="KW-0812">Transmembrane</keyword>
<organism evidence="2 3">
    <name type="scientific">Candidatus Lokiarchaeum ossiferum</name>
    <dbReference type="NCBI Taxonomy" id="2951803"/>
    <lineage>
        <taxon>Archaea</taxon>
        <taxon>Promethearchaeati</taxon>
        <taxon>Promethearchaeota</taxon>
        <taxon>Promethearchaeia</taxon>
        <taxon>Promethearchaeales</taxon>
        <taxon>Promethearchaeaceae</taxon>
        <taxon>Candidatus Lokiarchaeum</taxon>
    </lineage>
</organism>
<evidence type="ECO:0008006" key="4">
    <source>
        <dbReference type="Google" id="ProtNLM"/>
    </source>
</evidence>
<feature type="transmembrane region" description="Helical" evidence="1">
    <location>
        <begin position="43"/>
        <end position="62"/>
    </location>
</feature>
<accession>A0ABY6HK05</accession>
<name>A0ABY6HK05_9ARCH</name>
<proteinExistence type="predicted"/>
<keyword evidence="1" id="KW-1133">Transmembrane helix</keyword>
<reference evidence="2" key="1">
    <citation type="submission" date="2022-09" db="EMBL/GenBank/DDBJ databases">
        <title>Actin cytoskeleton and complex cell architecture in an #Asgard archaeon.</title>
        <authorList>
            <person name="Ponce Toledo R.I."/>
            <person name="Schleper C."/>
            <person name="Rodrigues Oliveira T."/>
            <person name="Wollweber F."/>
            <person name="Xu J."/>
            <person name="Rittmann S."/>
            <person name="Klingl A."/>
            <person name="Pilhofer M."/>
        </authorList>
    </citation>
    <scope>NUCLEOTIDE SEQUENCE</scope>
    <source>
        <strain evidence="2">B-35</strain>
    </source>
</reference>
<keyword evidence="1" id="KW-0472">Membrane</keyword>
<evidence type="ECO:0000256" key="1">
    <source>
        <dbReference type="SAM" id="Phobius"/>
    </source>
</evidence>
<dbReference type="EMBL" id="CP104013">
    <property type="protein sequence ID" value="UYP43746.1"/>
    <property type="molecule type" value="Genomic_DNA"/>
</dbReference>
<feature type="transmembrane region" description="Helical" evidence="1">
    <location>
        <begin position="12"/>
        <end position="31"/>
    </location>
</feature>
<protein>
    <recommendedName>
        <fullName evidence="4">Zinc ribbon domain-containing protein</fullName>
    </recommendedName>
</protein>
<dbReference type="Proteomes" id="UP001208689">
    <property type="component" value="Chromosome"/>
</dbReference>
<gene>
    <name evidence="2" type="ORF">NEF87_000031</name>
</gene>
<keyword evidence="3" id="KW-1185">Reference proteome</keyword>
<evidence type="ECO:0000313" key="2">
    <source>
        <dbReference type="EMBL" id="UYP43746.1"/>
    </source>
</evidence>